<proteinExistence type="predicted"/>
<dbReference type="InterPro" id="IPR001763">
    <property type="entry name" value="Rhodanese-like_dom"/>
</dbReference>
<evidence type="ECO:0000313" key="2">
    <source>
        <dbReference type="EMBL" id="MDI1230800.1"/>
    </source>
</evidence>
<sequence length="107" mass="12029">MTVTQLSASALKTRIEHEPHLFLLDVREPHEFAFARIENSVLIPLNQIPQRLGELNPQQEIVVICHHGVRSSQACMYLANSGFKQLVNLTGGIDAWSCDCDNSVPRY</sequence>
<comment type="caution">
    <text evidence="2">The sequence shown here is derived from an EMBL/GenBank/DDBJ whole genome shotgun (WGS) entry which is preliminary data.</text>
</comment>
<dbReference type="AlphaFoldDB" id="A0AA43TPH3"/>
<dbReference type="PANTHER" id="PTHR43031:SF17">
    <property type="entry name" value="SULFURTRANSFERASE YTWF-RELATED"/>
    <property type="match status" value="1"/>
</dbReference>
<dbReference type="InterPro" id="IPR036873">
    <property type="entry name" value="Rhodanese-like_dom_sf"/>
</dbReference>
<evidence type="ECO:0000259" key="1">
    <source>
        <dbReference type="PROSITE" id="PS50206"/>
    </source>
</evidence>
<keyword evidence="3" id="KW-1185">Reference proteome</keyword>
<dbReference type="PANTHER" id="PTHR43031">
    <property type="entry name" value="FAD-DEPENDENT OXIDOREDUCTASE"/>
    <property type="match status" value="1"/>
</dbReference>
<dbReference type="SMART" id="SM00450">
    <property type="entry name" value="RHOD"/>
    <property type="match status" value="1"/>
</dbReference>
<evidence type="ECO:0000313" key="3">
    <source>
        <dbReference type="Proteomes" id="UP001160519"/>
    </source>
</evidence>
<feature type="domain" description="Rhodanese" evidence="1">
    <location>
        <begin position="17"/>
        <end position="105"/>
    </location>
</feature>
<dbReference type="Proteomes" id="UP001160519">
    <property type="component" value="Unassembled WGS sequence"/>
</dbReference>
<gene>
    <name evidence="2" type="ORF">PSU93_06605</name>
</gene>
<dbReference type="SUPFAM" id="SSF52821">
    <property type="entry name" value="Rhodanese/Cell cycle control phosphatase"/>
    <property type="match status" value="1"/>
</dbReference>
<organism evidence="2 3">
    <name type="scientific">Candidatus Methylobacter titanis</name>
    <dbReference type="NCBI Taxonomy" id="3053457"/>
    <lineage>
        <taxon>Bacteria</taxon>
        <taxon>Pseudomonadati</taxon>
        <taxon>Pseudomonadota</taxon>
        <taxon>Gammaproteobacteria</taxon>
        <taxon>Methylococcales</taxon>
        <taxon>Methylococcaceae</taxon>
        <taxon>Methylobacter</taxon>
    </lineage>
</organism>
<reference evidence="2" key="1">
    <citation type="submission" date="2023-01" db="EMBL/GenBank/DDBJ databases">
        <title>Biogeochemical cycle of methane in antarctic sediments.</title>
        <authorList>
            <person name="Roldan D.M."/>
            <person name="Menes R.J."/>
        </authorList>
    </citation>
    <scope>NUCLEOTIDE SEQUENCE [LARGE SCALE GENOMIC DNA]</scope>
    <source>
        <strain evidence="2">K-2018 MAG008</strain>
    </source>
</reference>
<protein>
    <submittedName>
        <fullName evidence="2">Rhodanese-like domain-containing protein</fullName>
    </submittedName>
</protein>
<dbReference type="InterPro" id="IPR050229">
    <property type="entry name" value="GlpE_sulfurtransferase"/>
</dbReference>
<accession>A0AA43TPH3</accession>
<dbReference type="PROSITE" id="PS50206">
    <property type="entry name" value="RHODANESE_3"/>
    <property type="match status" value="1"/>
</dbReference>
<dbReference type="EMBL" id="JAQSDF010000015">
    <property type="protein sequence ID" value="MDI1230800.1"/>
    <property type="molecule type" value="Genomic_DNA"/>
</dbReference>
<dbReference type="Pfam" id="PF00581">
    <property type="entry name" value="Rhodanese"/>
    <property type="match status" value="1"/>
</dbReference>
<name>A0AA43TPH3_9GAMM</name>
<dbReference type="Gene3D" id="3.40.250.10">
    <property type="entry name" value="Rhodanese-like domain"/>
    <property type="match status" value="1"/>
</dbReference>